<dbReference type="InterPro" id="IPR006037">
    <property type="entry name" value="RCK_C"/>
</dbReference>
<dbReference type="EMBL" id="CP097121">
    <property type="protein sequence ID" value="USS90708.1"/>
    <property type="molecule type" value="Genomic_DNA"/>
</dbReference>
<feature type="transmembrane region" description="Helical" evidence="9">
    <location>
        <begin position="342"/>
        <end position="360"/>
    </location>
</feature>
<proteinExistence type="inferred from homology"/>
<keyword evidence="3" id="KW-0813">Transport</keyword>
<organism evidence="11 12">
    <name type="scientific">Fructilactobacillus carniphilus</name>
    <dbReference type="NCBI Taxonomy" id="2940297"/>
    <lineage>
        <taxon>Bacteria</taxon>
        <taxon>Bacillati</taxon>
        <taxon>Bacillota</taxon>
        <taxon>Bacilli</taxon>
        <taxon>Lactobacillales</taxon>
        <taxon>Lactobacillaceae</taxon>
        <taxon>Fructilactobacillus</taxon>
    </lineage>
</organism>
<keyword evidence="6 9" id="KW-1133">Transmembrane helix</keyword>
<keyword evidence="12" id="KW-1185">Reference proteome</keyword>
<keyword evidence="7" id="KW-0406">Ion transport</keyword>
<name>A0ABY5BZA7_9LACO</name>
<evidence type="ECO:0000256" key="9">
    <source>
        <dbReference type="SAM" id="Phobius"/>
    </source>
</evidence>
<dbReference type="PANTHER" id="PTHR43562:SF1">
    <property type="entry name" value="NA(+)_H(+) ANTIPORTER YJBQ-RELATED"/>
    <property type="match status" value="1"/>
</dbReference>
<dbReference type="PROSITE" id="PS51202">
    <property type="entry name" value="RCK_C"/>
    <property type="match status" value="1"/>
</dbReference>
<dbReference type="InterPro" id="IPR006153">
    <property type="entry name" value="Cation/H_exchanger_TM"/>
</dbReference>
<feature type="transmembrane region" description="Helical" evidence="9">
    <location>
        <begin position="279"/>
        <end position="297"/>
    </location>
</feature>
<feature type="transmembrane region" description="Helical" evidence="9">
    <location>
        <begin position="32"/>
        <end position="49"/>
    </location>
</feature>
<evidence type="ECO:0000256" key="8">
    <source>
        <dbReference type="ARBA" id="ARBA00023136"/>
    </source>
</evidence>
<feature type="transmembrane region" description="Helical" evidence="9">
    <location>
        <begin position="55"/>
        <end position="75"/>
    </location>
</feature>
<evidence type="ECO:0000256" key="4">
    <source>
        <dbReference type="ARBA" id="ARBA00022449"/>
    </source>
</evidence>
<dbReference type="Pfam" id="PF00999">
    <property type="entry name" value="Na_H_Exchanger"/>
    <property type="match status" value="1"/>
</dbReference>
<sequence>MNQLSLVIILLAALLIPLLLSRFKISALPTSVVEILVGIILGPSLLNWINPHDTILSSLSSIGVIILLFLSGIEIDFDLFRPKTKNPSQLEQKARQQVSKYTPVRLAIYGYLTIVVLSFALGYLTKITGMFSDVWLASILFMTISLGIVLAALKERSALSTPFGQTILLISALGEIVPVFGLTIYASIFGSDSKSLWLILILFAVAALILMRFHNFFDYFDKINKSTTQIDVRLAFFIIALLSVVAVTVGSEAVLGAFVGGMVYKLLKPSESTKDKLDSIGYGFFIPIFFIMSGVGLDLKKILGDPKALLLIPLILLGYLIAKMGLYPIFRLRFNRQNSIAGMALPMTTLTMVLAILSVANNMKVLTSQQSGAFLLAAIITCLIGPLAFNHFFNPKADIYHKLKVNIFGVNLTTMPVAQQLEKSWYDVNIYTDHEQNFKTFHREAKNVHLLPSLDVQQLINQADFDCDIAVFAYFDSETNYRLAKAAKQYGVKRVIARFEDRNILNKHEKELTSLGVEVYNTFAINIAMLREMIEVPSTFNMIKSNSIELHEVNLQNRKFVGTRIKDLPFGEGITVNRIFRDKQIIQPTGDTILRLGDKIIFSTDTDDSAKIREEMAKLN</sequence>
<evidence type="ECO:0000256" key="6">
    <source>
        <dbReference type="ARBA" id="ARBA00022989"/>
    </source>
</evidence>
<reference evidence="11" key="1">
    <citation type="submission" date="2022-05" db="EMBL/GenBank/DDBJ databases">
        <authorList>
            <person name="Oliphant S.A."/>
            <person name="Watson-Haigh N.S."/>
            <person name="Sumby K.M."/>
            <person name="Gardner J.M."/>
            <person name="Jiranek V."/>
        </authorList>
    </citation>
    <scope>NUCLEOTIDE SEQUENCE</scope>
    <source>
        <strain evidence="11">KI4_A6</strain>
    </source>
</reference>
<evidence type="ECO:0000313" key="12">
    <source>
        <dbReference type="Proteomes" id="UP001056164"/>
    </source>
</evidence>
<evidence type="ECO:0000256" key="7">
    <source>
        <dbReference type="ARBA" id="ARBA00023065"/>
    </source>
</evidence>
<feature type="domain" description="RCK C-terminal" evidence="10">
    <location>
        <begin position="537"/>
        <end position="618"/>
    </location>
</feature>
<evidence type="ECO:0000256" key="3">
    <source>
        <dbReference type="ARBA" id="ARBA00022448"/>
    </source>
</evidence>
<dbReference type="Gene3D" id="3.40.50.720">
    <property type="entry name" value="NAD(P)-binding Rossmann-like Domain"/>
    <property type="match status" value="1"/>
</dbReference>
<feature type="transmembrane region" description="Helical" evidence="9">
    <location>
        <begin position="106"/>
        <end position="123"/>
    </location>
</feature>
<dbReference type="Gene3D" id="1.20.1530.20">
    <property type="match status" value="1"/>
</dbReference>
<evidence type="ECO:0000313" key="11">
    <source>
        <dbReference type="EMBL" id="USS90708.1"/>
    </source>
</evidence>
<feature type="transmembrane region" description="Helical" evidence="9">
    <location>
        <begin position="372"/>
        <end position="393"/>
    </location>
</feature>
<dbReference type="Pfam" id="PF02080">
    <property type="entry name" value="TrkA_C"/>
    <property type="match status" value="1"/>
</dbReference>
<comment type="similarity">
    <text evidence="2">Belongs to the monovalent cation:proton antiporter 2 (CPA2) transporter (TC 2.A.37) family.</text>
</comment>
<protein>
    <submittedName>
        <fullName evidence="11">Cation:proton antiporter</fullName>
    </submittedName>
</protein>
<dbReference type="Proteomes" id="UP001056164">
    <property type="component" value="Chromosome"/>
</dbReference>
<evidence type="ECO:0000256" key="1">
    <source>
        <dbReference type="ARBA" id="ARBA00004141"/>
    </source>
</evidence>
<dbReference type="PANTHER" id="PTHR43562">
    <property type="entry name" value="NAPA-TYPE SODIUM/HYDROGEN ANTIPORTER"/>
    <property type="match status" value="1"/>
</dbReference>
<evidence type="ECO:0000259" key="10">
    <source>
        <dbReference type="PROSITE" id="PS51202"/>
    </source>
</evidence>
<feature type="transmembrane region" description="Helical" evidence="9">
    <location>
        <begin position="234"/>
        <end position="259"/>
    </location>
</feature>
<keyword evidence="5 9" id="KW-0812">Transmembrane</keyword>
<evidence type="ECO:0000256" key="5">
    <source>
        <dbReference type="ARBA" id="ARBA00022692"/>
    </source>
</evidence>
<feature type="transmembrane region" description="Helical" evidence="9">
    <location>
        <begin position="195"/>
        <end position="213"/>
    </location>
</feature>
<dbReference type="SUPFAM" id="SSF116726">
    <property type="entry name" value="TrkA C-terminal domain-like"/>
    <property type="match status" value="1"/>
</dbReference>
<accession>A0ABY5BZA7</accession>
<dbReference type="Gene3D" id="3.30.70.1450">
    <property type="entry name" value="Regulator of K+ conductance, C-terminal domain"/>
    <property type="match status" value="1"/>
</dbReference>
<dbReference type="InterPro" id="IPR038770">
    <property type="entry name" value="Na+/solute_symporter_sf"/>
</dbReference>
<dbReference type="RefSeq" id="WP_252795221.1">
    <property type="nucleotide sequence ID" value="NZ_CP097121.1"/>
</dbReference>
<comment type="subcellular location">
    <subcellularLocation>
        <location evidence="1">Membrane</location>
        <topology evidence="1">Multi-pass membrane protein</topology>
    </subcellularLocation>
</comment>
<dbReference type="InterPro" id="IPR036291">
    <property type="entry name" value="NAD(P)-bd_dom_sf"/>
</dbReference>
<feature type="transmembrane region" description="Helical" evidence="9">
    <location>
        <begin position="166"/>
        <end position="189"/>
    </location>
</feature>
<dbReference type="InterPro" id="IPR036721">
    <property type="entry name" value="RCK_C_sf"/>
</dbReference>
<feature type="transmembrane region" description="Helical" evidence="9">
    <location>
        <begin position="309"/>
        <end position="330"/>
    </location>
</feature>
<gene>
    <name evidence="11" type="ORF">M3M37_00295</name>
</gene>
<dbReference type="SUPFAM" id="SSF51735">
    <property type="entry name" value="NAD(P)-binding Rossmann-fold domains"/>
    <property type="match status" value="1"/>
</dbReference>
<evidence type="ECO:0000256" key="2">
    <source>
        <dbReference type="ARBA" id="ARBA00005551"/>
    </source>
</evidence>
<feature type="transmembrane region" description="Helical" evidence="9">
    <location>
        <begin position="135"/>
        <end position="154"/>
    </location>
</feature>
<keyword evidence="4" id="KW-0050">Antiport</keyword>
<feature type="transmembrane region" description="Helical" evidence="9">
    <location>
        <begin position="6"/>
        <end position="25"/>
    </location>
</feature>
<keyword evidence="8 9" id="KW-0472">Membrane</keyword>